<organism evidence="1">
    <name type="scientific">Myoviridae sp. ctFPV8</name>
    <dbReference type="NCBI Taxonomy" id="2825068"/>
    <lineage>
        <taxon>Viruses</taxon>
        <taxon>Duplodnaviria</taxon>
        <taxon>Heunggongvirae</taxon>
        <taxon>Uroviricota</taxon>
        <taxon>Caudoviricetes</taxon>
    </lineage>
</organism>
<accession>A0A8S5PDJ7</accession>
<dbReference type="EMBL" id="BK015385">
    <property type="protein sequence ID" value="DAE04292.1"/>
    <property type="molecule type" value="Genomic_DNA"/>
</dbReference>
<proteinExistence type="predicted"/>
<protein>
    <submittedName>
        <fullName evidence="1">Uncharacterized protein</fullName>
    </submittedName>
</protein>
<evidence type="ECO:0000313" key="1">
    <source>
        <dbReference type="EMBL" id="DAE04292.1"/>
    </source>
</evidence>
<reference evidence="1" key="1">
    <citation type="journal article" date="2021" name="Proc. Natl. Acad. Sci. U.S.A.">
        <title>A Catalog of Tens of Thousands of Viruses from Human Metagenomes Reveals Hidden Associations with Chronic Diseases.</title>
        <authorList>
            <person name="Tisza M.J."/>
            <person name="Buck C.B."/>
        </authorList>
    </citation>
    <scope>NUCLEOTIDE SEQUENCE</scope>
    <source>
        <strain evidence="1">CtFPV8</strain>
    </source>
</reference>
<name>A0A8S5PDJ7_9CAUD</name>
<sequence>MFLISLDRLWPFYLIEINSCRIFYGQRLLLKLD</sequence>